<keyword evidence="1" id="KW-1133">Transmembrane helix</keyword>
<gene>
    <name evidence="2" type="ORF">UN65_12445</name>
</gene>
<feature type="transmembrane region" description="Helical" evidence="1">
    <location>
        <begin position="67"/>
        <end position="85"/>
    </location>
</feature>
<keyword evidence="1" id="KW-0812">Transmembrane</keyword>
<sequence length="135" mass="15920">MNPYEPAKEFHISKKLRFIENLHIVFWLIKDMCWCLEFKTLGITMAVPTICISIYFIFKNKADISELYHNMAVFLWIIANTWWMSSEFFKFDENTPILGLKGRSLAAFPFGSGILLLLIFYISIYPKQIQTNKNH</sequence>
<organism evidence="2 3">
    <name type="scientific">Flavobacterium columnare</name>
    <dbReference type="NCBI Taxonomy" id="996"/>
    <lineage>
        <taxon>Bacteria</taxon>
        <taxon>Pseudomonadati</taxon>
        <taxon>Bacteroidota</taxon>
        <taxon>Flavobacteriia</taxon>
        <taxon>Flavobacteriales</taxon>
        <taxon>Flavobacteriaceae</taxon>
        <taxon>Flavobacterium</taxon>
    </lineage>
</organism>
<feature type="transmembrane region" description="Helical" evidence="1">
    <location>
        <begin position="105"/>
        <end position="125"/>
    </location>
</feature>
<evidence type="ECO:0008006" key="4">
    <source>
        <dbReference type="Google" id="ProtNLM"/>
    </source>
</evidence>
<dbReference type="EMBL" id="CP010992">
    <property type="protein sequence ID" value="AMO21036.1"/>
    <property type="molecule type" value="Genomic_DNA"/>
</dbReference>
<evidence type="ECO:0000256" key="1">
    <source>
        <dbReference type="SAM" id="Phobius"/>
    </source>
</evidence>
<evidence type="ECO:0000313" key="2">
    <source>
        <dbReference type="EMBL" id="AMO21036.1"/>
    </source>
</evidence>
<keyword evidence="1" id="KW-0472">Membrane</keyword>
<feature type="transmembrane region" description="Helical" evidence="1">
    <location>
        <begin position="40"/>
        <end position="58"/>
    </location>
</feature>
<reference evidence="2 3" key="2">
    <citation type="submission" date="2019-05" db="EMBL/GenBank/DDBJ databases">
        <authorList>
            <person name="Ravantti J.J."/>
        </authorList>
    </citation>
    <scope>NUCLEOTIDE SEQUENCE [LARGE SCALE GENOMIC DNA]</scope>
    <source>
        <strain evidence="2 3">B185</strain>
    </source>
</reference>
<dbReference type="RefSeq" id="WP_138425667.1">
    <property type="nucleotide sequence ID" value="NZ_CP010992.1"/>
</dbReference>
<protein>
    <recommendedName>
        <fullName evidence="4">Transmembrane protein</fullName>
    </recommendedName>
</protein>
<proteinExistence type="predicted"/>
<evidence type="ECO:0000313" key="3">
    <source>
        <dbReference type="Proteomes" id="UP000304840"/>
    </source>
</evidence>
<accession>A0AAI8CHW9</accession>
<dbReference type="Proteomes" id="UP000304840">
    <property type="component" value="Chromosome"/>
</dbReference>
<dbReference type="AlphaFoldDB" id="A0AAI8CHW9"/>
<reference evidence="3" key="1">
    <citation type="submission" date="2016-03" db="EMBL/GenBank/DDBJ databases">
        <title>Flavobacterium columnare strain B185, complete genome.</title>
        <authorList>
            <person name="Sundberg L.-R."/>
            <person name="Papponen P."/>
            <person name="Laanto E."/>
        </authorList>
    </citation>
    <scope>NUCLEOTIDE SEQUENCE [LARGE SCALE GENOMIC DNA]</scope>
    <source>
        <strain evidence="3">B185</strain>
    </source>
</reference>
<name>A0AAI8CHW9_9FLAO</name>